<evidence type="ECO:0000256" key="3">
    <source>
        <dbReference type="ARBA" id="ARBA00023163"/>
    </source>
</evidence>
<dbReference type="PANTHER" id="PTHR44688">
    <property type="entry name" value="DNA-BINDING TRANSCRIPTIONAL ACTIVATOR DEVR_DOSR"/>
    <property type="match status" value="1"/>
</dbReference>
<dbReference type="EMBL" id="AZXY01000001">
    <property type="protein sequence ID" value="KSZ60347.1"/>
    <property type="molecule type" value="Genomic_DNA"/>
</dbReference>
<feature type="domain" description="HTH luxR-type" evidence="5">
    <location>
        <begin position="739"/>
        <end position="804"/>
    </location>
</feature>
<keyword evidence="1" id="KW-0805">Transcription regulation</keyword>
<dbReference type="RefSeq" id="WP_060650464.1">
    <property type="nucleotide sequence ID" value="NZ_AZXY01000001.1"/>
</dbReference>
<organism evidence="6 7">
    <name type="scientific">Rhodococcus pyridinivorans KG-16</name>
    <dbReference type="NCBI Taxonomy" id="1441730"/>
    <lineage>
        <taxon>Bacteria</taxon>
        <taxon>Bacillati</taxon>
        <taxon>Actinomycetota</taxon>
        <taxon>Actinomycetes</taxon>
        <taxon>Mycobacteriales</taxon>
        <taxon>Nocardiaceae</taxon>
        <taxon>Rhodococcus</taxon>
    </lineage>
</organism>
<evidence type="ECO:0000313" key="6">
    <source>
        <dbReference type="EMBL" id="KSZ60347.1"/>
    </source>
</evidence>
<dbReference type="InterPro" id="IPR036388">
    <property type="entry name" value="WH-like_DNA-bd_sf"/>
</dbReference>
<reference evidence="6 7" key="2">
    <citation type="journal article" date="2016" name="Genome Announc.">
        <title>Draft Genome Sequence of a Versatile Hydrocarbon-Degrading Bacterium, Rhodococcus pyridinivorans Strain KG-16, Collected from Oil Fields in India.</title>
        <authorList>
            <person name="Aggarwal R.K."/>
            <person name="Dawar C."/>
            <person name="Phanindranath R."/>
            <person name="Mutnuri L."/>
            <person name="Dayal A.M."/>
        </authorList>
    </citation>
    <scope>NUCLEOTIDE SEQUENCE [LARGE SCALE GENOMIC DNA]</scope>
    <source>
        <strain evidence="6 7">KG-16</strain>
    </source>
</reference>
<comment type="caution">
    <text evidence="6">The sequence shown here is derived from an EMBL/GenBank/DDBJ whole genome shotgun (WGS) entry which is preliminary data.</text>
</comment>
<reference evidence="7" key="1">
    <citation type="submission" date="2015-01" db="EMBL/GenBank/DDBJ databases">
        <title>Draft genome sequence of Rhodococcus pyridinivorans strain KG-16, a hydrocarbon-degrading bacterium.</title>
        <authorList>
            <person name="Aggarwal R.K."/>
            <person name="Dawar C."/>
        </authorList>
    </citation>
    <scope>NUCLEOTIDE SEQUENCE [LARGE SCALE GENOMIC DNA]</scope>
    <source>
        <strain evidence="7">KG-16</strain>
    </source>
</reference>
<evidence type="ECO:0000259" key="5">
    <source>
        <dbReference type="PROSITE" id="PS50043"/>
    </source>
</evidence>
<dbReference type="InterPro" id="IPR027417">
    <property type="entry name" value="P-loop_NTPase"/>
</dbReference>
<dbReference type="Gene3D" id="1.10.10.10">
    <property type="entry name" value="Winged helix-like DNA-binding domain superfamily/Winged helix DNA-binding domain"/>
    <property type="match status" value="1"/>
</dbReference>
<dbReference type="InterPro" id="IPR016032">
    <property type="entry name" value="Sig_transdc_resp-reg_C-effctor"/>
</dbReference>
<keyword evidence="3" id="KW-0804">Transcription</keyword>
<dbReference type="Pfam" id="PF00196">
    <property type="entry name" value="GerE"/>
    <property type="match status" value="1"/>
</dbReference>
<gene>
    <name evidence="6" type="ORF">Z045_02530</name>
</gene>
<dbReference type="GO" id="GO:0003677">
    <property type="term" value="F:DNA binding"/>
    <property type="evidence" value="ECO:0007669"/>
    <property type="project" value="UniProtKB-KW"/>
</dbReference>
<dbReference type="PROSITE" id="PS50043">
    <property type="entry name" value="HTH_LUXR_2"/>
    <property type="match status" value="1"/>
</dbReference>
<protein>
    <submittedName>
        <fullName evidence="6">LuxR family transcriptional regulator</fullName>
    </submittedName>
</protein>
<feature type="region of interest" description="Disordered" evidence="4">
    <location>
        <begin position="714"/>
        <end position="748"/>
    </location>
</feature>
<dbReference type="GO" id="GO:0006355">
    <property type="term" value="P:regulation of DNA-templated transcription"/>
    <property type="evidence" value="ECO:0007669"/>
    <property type="project" value="InterPro"/>
</dbReference>
<evidence type="ECO:0000256" key="4">
    <source>
        <dbReference type="SAM" id="MobiDB-lite"/>
    </source>
</evidence>
<proteinExistence type="predicted"/>
<dbReference type="PRINTS" id="PR00038">
    <property type="entry name" value="HTHLUXR"/>
</dbReference>
<dbReference type="SUPFAM" id="SSF52540">
    <property type="entry name" value="P-loop containing nucleoside triphosphate hydrolases"/>
    <property type="match status" value="1"/>
</dbReference>
<dbReference type="PATRIC" id="fig|1441730.3.peg.536"/>
<name>A0A0V9UQT5_9NOCA</name>
<dbReference type="SUPFAM" id="SSF46894">
    <property type="entry name" value="C-terminal effector domain of the bipartite response regulators"/>
    <property type="match status" value="1"/>
</dbReference>
<accession>A0A0V9UQT5</accession>
<evidence type="ECO:0000256" key="1">
    <source>
        <dbReference type="ARBA" id="ARBA00023015"/>
    </source>
</evidence>
<dbReference type="CDD" id="cd06170">
    <property type="entry name" value="LuxR_C_like"/>
    <property type="match status" value="1"/>
</dbReference>
<dbReference type="InterPro" id="IPR000792">
    <property type="entry name" value="Tscrpt_reg_LuxR_C"/>
</dbReference>
<evidence type="ECO:0000313" key="7">
    <source>
        <dbReference type="Proteomes" id="UP000053060"/>
    </source>
</evidence>
<dbReference type="PANTHER" id="PTHR44688:SF16">
    <property type="entry name" value="DNA-BINDING TRANSCRIPTIONAL ACTIVATOR DEVR_DOSR"/>
    <property type="match status" value="1"/>
</dbReference>
<dbReference type="PROSITE" id="PS00622">
    <property type="entry name" value="HTH_LUXR_1"/>
    <property type="match status" value="1"/>
</dbReference>
<evidence type="ECO:0000256" key="2">
    <source>
        <dbReference type="ARBA" id="ARBA00023125"/>
    </source>
</evidence>
<sequence>MTSAPAPPRRPVPREVTRALTAAAPPRLLLVGGTGTGKSAILASLRTDLADVRIVDDAHRMTTAELQELVDHVRDASAEIVVATEARPHRAEMRSLTAAFAGSGTVVELGSWTPREIAGRAASFELRLAPPQVRALHRLTGGVPHLVDTALEAVRTERDVRRAVEEAIRRQLLADLELTAALALVDLGAALDPGELAVVLDIPVERALDLVDAARASGLLGTDAASLTTGARGVPAGVLGRHNLFAVARRLLATHIDAGTLTPELARGLATIGLTDPHLADRLVAFAADAPPREAAELLDAAVPAGADPATLAVRRAEVAFAAGDLERAEQITDRLLDRADTTNVDDLRAATRICASIAAHRGMLDRSADLFEWLGPERVGTDAPLAATVLLAAGRPSAAEHLRGAATSGAPTSSASAARLLEEGLRESVGGDGRIAMNRLARALTSLGSDGSLRAWPDTVDAVAALLCLHSGELGHARAILDRPETPTVRNRILVAWTEMLGGDLAAAAATAETVAPEVTGQRDLLFFHALQVGLARRNADLGALTVRWQTAQSVVAEYSVDLFGLLPLGELWLAAVRLGESARVAHLVAGARALLTTLGEPPLWGAALHWYGVQAAIAADRPADLVPHARALALASETTAYAAVLARAGHAWLSVLRGEVDATRIREAAESLASVGLPWDGAKLAGEAALRTDDTTVATGLLQVARTIRQDGPAGRAPVDTVAHVPPSDPDDSPLSAREKPGALSEREAQVADLVVSGLTYREVGNHLYISAKTVEHHVARIRRRLGAGSRSELLSLLRAMGHGADVPRHTHSDRNGGKPACP</sequence>
<feature type="compositionally biased region" description="Basic and acidic residues" evidence="4">
    <location>
        <begin position="739"/>
        <end position="748"/>
    </location>
</feature>
<keyword evidence="2" id="KW-0238">DNA-binding</keyword>
<dbReference type="AlphaFoldDB" id="A0A0V9UQT5"/>
<dbReference type="Proteomes" id="UP000053060">
    <property type="component" value="Unassembled WGS sequence"/>
</dbReference>
<dbReference type="SMART" id="SM00421">
    <property type="entry name" value="HTH_LUXR"/>
    <property type="match status" value="1"/>
</dbReference>